<dbReference type="PROSITE" id="PS50297">
    <property type="entry name" value="ANK_REP_REGION"/>
    <property type="match status" value="3"/>
</dbReference>
<dbReference type="Pfam" id="PF22939">
    <property type="entry name" value="WHD_GPIID"/>
    <property type="match status" value="1"/>
</dbReference>
<gene>
    <name evidence="7" type="ORF">B0T18DRAFT_337217</name>
</gene>
<evidence type="ECO:0000313" key="7">
    <source>
        <dbReference type="EMBL" id="KAK0753524.1"/>
    </source>
</evidence>
<feature type="domain" description="GPI inositol-deacylase winged helix" evidence="5">
    <location>
        <begin position="1201"/>
        <end position="1285"/>
    </location>
</feature>
<feature type="repeat" description="ANK" evidence="2">
    <location>
        <begin position="1428"/>
        <end position="1452"/>
    </location>
</feature>
<feature type="non-terminal residue" evidence="7">
    <location>
        <position position="1518"/>
    </location>
</feature>
<dbReference type="InterPro" id="IPR054471">
    <property type="entry name" value="GPIID_WHD"/>
</dbReference>
<feature type="compositionally biased region" description="Basic and acidic residues" evidence="4">
    <location>
        <begin position="871"/>
        <end position="884"/>
    </location>
</feature>
<dbReference type="EMBL" id="JAUKUD010000001">
    <property type="protein sequence ID" value="KAK0753524.1"/>
    <property type="molecule type" value="Genomic_DNA"/>
</dbReference>
<dbReference type="SMART" id="SM00248">
    <property type="entry name" value="ANK"/>
    <property type="match status" value="3"/>
</dbReference>
<dbReference type="InterPro" id="IPR027417">
    <property type="entry name" value="P-loop_NTPase"/>
</dbReference>
<feature type="compositionally biased region" description="Polar residues" evidence="4">
    <location>
        <begin position="430"/>
        <end position="464"/>
    </location>
</feature>
<keyword evidence="3" id="KW-0175">Coiled coil</keyword>
<dbReference type="InterPro" id="IPR056884">
    <property type="entry name" value="NPHP3-like_N"/>
</dbReference>
<reference evidence="7" key="1">
    <citation type="submission" date="2023-06" db="EMBL/GenBank/DDBJ databases">
        <title>Genome-scale phylogeny and comparative genomics of the fungal order Sordariales.</title>
        <authorList>
            <consortium name="Lawrence Berkeley National Laboratory"/>
            <person name="Hensen N."/>
            <person name="Bonometti L."/>
            <person name="Westerberg I."/>
            <person name="Brannstrom I.O."/>
            <person name="Guillou S."/>
            <person name="Cros-Aarteil S."/>
            <person name="Calhoun S."/>
            <person name="Haridas S."/>
            <person name="Kuo A."/>
            <person name="Mondo S."/>
            <person name="Pangilinan J."/>
            <person name="Riley R."/>
            <person name="LaButti K."/>
            <person name="Andreopoulos B."/>
            <person name="Lipzen A."/>
            <person name="Chen C."/>
            <person name="Yanf M."/>
            <person name="Daum C."/>
            <person name="Ng V."/>
            <person name="Clum A."/>
            <person name="Steindorff A."/>
            <person name="Ohm R."/>
            <person name="Martin F."/>
            <person name="Silar P."/>
            <person name="Natvig D."/>
            <person name="Lalanne C."/>
            <person name="Gautier V."/>
            <person name="Ament-velasquez S.L."/>
            <person name="Kruys A."/>
            <person name="Hutchinson M.I."/>
            <person name="Powell A.J."/>
            <person name="Barry K."/>
            <person name="Miller A.N."/>
            <person name="Grigoriev I.V."/>
            <person name="Debuchy R."/>
            <person name="Gladieux P."/>
            <person name="Thoren M.H."/>
            <person name="Johannesson H."/>
        </authorList>
    </citation>
    <scope>NUCLEOTIDE SEQUENCE</scope>
    <source>
        <strain evidence="7">SMH3187-1</strain>
    </source>
</reference>
<dbReference type="Gene3D" id="3.40.50.300">
    <property type="entry name" value="P-loop containing nucleotide triphosphate hydrolases"/>
    <property type="match status" value="1"/>
</dbReference>
<feature type="region of interest" description="Disordered" evidence="4">
    <location>
        <begin position="175"/>
        <end position="247"/>
    </location>
</feature>
<feature type="region of interest" description="Disordered" evidence="4">
    <location>
        <begin position="871"/>
        <end position="891"/>
    </location>
</feature>
<dbReference type="InterPro" id="IPR036770">
    <property type="entry name" value="Ankyrin_rpt-contain_sf"/>
</dbReference>
<proteinExistence type="predicted"/>
<evidence type="ECO:0000259" key="6">
    <source>
        <dbReference type="Pfam" id="PF24883"/>
    </source>
</evidence>
<evidence type="ECO:0000256" key="2">
    <source>
        <dbReference type="PROSITE-ProRule" id="PRU00023"/>
    </source>
</evidence>
<keyword evidence="8" id="KW-1185">Reference proteome</keyword>
<accession>A0AA40KBV5</accession>
<dbReference type="Proteomes" id="UP001172155">
    <property type="component" value="Unassembled WGS sequence"/>
</dbReference>
<feature type="repeat" description="ANK" evidence="2">
    <location>
        <begin position="1496"/>
        <end position="1518"/>
    </location>
</feature>
<feature type="compositionally biased region" description="Basic and acidic residues" evidence="4">
    <location>
        <begin position="355"/>
        <end position="371"/>
    </location>
</feature>
<feature type="compositionally biased region" description="Acidic residues" evidence="4">
    <location>
        <begin position="179"/>
        <end position="194"/>
    </location>
</feature>
<evidence type="ECO:0000259" key="5">
    <source>
        <dbReference type="Pfam" id="PF22939"/>
    </source>
</evidence>
<feature type="region of interest" description="Disordered" evidence="4">
    <location>
        <begin position="425"/>
        <end position="482"/>
    </location>
</feature>
<evidence type="ECO:0000256" key="1">
    <source>
        <dbReference type="ARBA" id="ARBA00022737"/>
    </source>
</evidence>
<feature type="compositionally biased region" description="Polar residues" evidence="4">
    <location>
        <begin position="471"/>
        <end position="482"/>
    </location>
</feature>
<feature type="repeat" description="ANK" evidence="2">
    <location>
        <begin position="1462"/>
        <end position="1486"/>
    </location>
</feature>
<dbReference type="PANTHER" id="PTHR10039">
    <property type="entry name" value="AMELOGENIN"/>
    <property type="match status" value="1"/>
</dbReference>
<keyword evidence="2" id="KW-0040">ANK repeat</keyword>
<dbReference type="Gene3D" id="1.25.40.20">
    <property type="entry name" value="Ankyrin repeat-containing domain"/>
    <property type="match status" value="1"/>
</dbReference>
<feature type="coiled-coil region" evidence="3">
    <location>
        <begin position="273"/>
        <end position="307"/>
    </location>
</feature>
<protein>
    <recommendedName>
        <fullName evidence="9">NACHT domain-containing protein</fullName>
    </recommendedName>
</protein>
<dbReference type="PANTHER" id="PTHR10039:SF5">
    <property type="entry name" value="NACHT DOMAIN-CONTAINING PROTEIN"/>
    <property type="match status" value="1"/>
</dbReference>
<dbReference type="Pfam" id="PF24883">
    <property type="entry name" value="NPHP3_N"/>
    <property type="match status" value="1"/>
</dbReference>
<comment type="caution">
    <text evidence="7">The sequence shown here is derived from an EMBL/GenBank/DDBJ whole genome shotgun (WGS) entry which is preliminary data.</text>
</comment>
<feature type="domain" description="Nephrocystin 3-like N-terminal" evidence="6">
    <location>
        <begin position="918"/>
        <end position="1095"/>
    </location>
</feature>
<evidence type="ECO:0000256" key="4">
    <source>
        <dbReference type="SAM" id="MobiDB-lite"/>
    </source>
</evidence>
<evidence type="ECO:0000256" key="3">
    <source>
        <dbReference type="SAM" id="Coils"/>
    </source>
</evidence>
<keyword evidence="1" id="KW-0677">Repeat</keyword>
<dbReference type="Pfam" id="PF12796">
    <property type="entry name" value="Ank_2"/>
    <property type="match status" value="1"/>
</dbReference>
<feature type="region of interest" description="Disordered" evidence="4">
    <location>
        <begin position="355"/>
        <end position="381"/>
    </location>
</feature>
<feature type="compositionally biased region" description="Acidic residues" evidence="4">
    <location>
        <begin position="223"/>
        <end position="234"/>
    </location>
</feature>
<name>A0AA40KBV5_9PEZI</name>
<organism evidence="7 8">
    <name type="scientific">Schizothecium vesticola</name>
    <dbReference type="NCBI Taxonomy" id="314040"/>
    <lineage>
        <taxon>Eukaryota</taxon>
        <taxon>Fungi</taxon>
        <taxon>Dikarya</taxon>
        <taxon>Ascomycota</taxon>
        <taxon>Pezizomycotina</taxon>
        <taxon>Sordariomycetes</taxon>
        <taxon>Sordariomycetidae</taxon>
        <taxon>Sordariales</taxon>
        <taxon>Schizotheciaceae</taxon>
        <taxon>Schizothecium</taxon>
    </lineage>
</organism>
<dbReference type="PROSITE" id="PS50088">
    <property type="entry name" value="ANK_REPEAT"/>
    <property type="match status" value="3"/>
</dbReference>
<evidence type="ECO:0008006" key="9">
    <source>
        <dbReference type="Google" id="ProtNLM"/>
    </source>
</evidence>
<evidence type="ECO:0000313" key="8">
    <source>
        <dbReference type="Proteomes" id="UP001172155"/>
    </source>
</evidence>
<sequence length="1518" mass="168743">MRNGRLLITIAAENMTSEASDALPHSSAPVFLGSTPQETAPVVEPQVDEARGGKGVLSLTITATGDRALETTGELGDTSPPDTFPEFVLREKSRACKRRFKECLYILNLPHDDWLEQRSAEFNWWASGLNADKNGPGSLDARLRLRPDVTAVIVDALDGLEDALYMYHELATSDHPLSDEEDSPGLTVADDDSAASDGVDRAPSPWSDMSSGSRGGPASAVGDGEEEDEETEDAENQREDVHSPLSSDTYAEQRVYIENNLEVLIRIHTAIKLSGLKLRNKRADDALRQAEQEYQRQKLTLGAHKALAGQDGEHERFRRYLAKLVLRNGYTEDLMRGLSFRIYQLAEAERCQDVRERRDLEDSQDPERSQEAGESDGGQIRESYDMLLQKKLLVVLRAYLCDPARLTTVQRRLIDANIVRRNRLVHAGSASKTPSHARQGRSQPAPQRSSLMAGNITPSSSNLMPSPASQPPATRSKQGAQATKSFVAQPCTALESKFSITGALTPALRSTARSAGTKMSARVGHLDYPSCPMKKDGPFPCDYCPMILPQDYQKKDKWRGHVAQDLCGYVCVFEDCESPEDMFASTYEWMSHMARSHSEVEWVCPLCAKHRLSDAADDGQAASFPDPSQLKDHILACHPATDATADLTELELVSAGQRTVGIRKVRCPLCRPGLVTSEEDIDGSAVPPLPLGQAAGLVRLEEDQHVATHIHEFALHAFPSADGEEPEEAKSLPSEPSTRVDIKFEGPRIPEGSLQGQALAYTLENIQGVIEELKATFLQVQASGWIQAESSVRLDAMAARLDDLIPTQQLAQGEVDLDGFAWGLNESLVLVSQLCYISPNEDEEGPQIIELLEELDESLRLLPSLFETGRRREEQEPVKGKKEKEEEEEEADTQDCLKSLAFLHMEDRSTEVGWAARGTCKWLFQHPTYKTWTASDRGLLWIKGKPSSGKSTLLKYALGNTQEARDSALVLSFFFHGRGDELQRTPLGLFRSLLHQILSQAPDALQDLVDMFRTKRTLYGKPGEDWHWHEAELRYLFELSLPNVLQTRPVWLFVDALDECGEQNAVKLVETFTSLLQSLPSKIGLGQFRICFSCRHYPVLDLDKSTLEICTEDENYEDISTFVNDNLSSFGAERSSTISALITERAAGVFMWARLVVEQVVELELDGSGLKTIEAAILSIPSDLDALYQQLIQSMDRTSIKLVQWICFAIRPLSIDELPWAMAIDANCPHRSLRTCQEAEDYVSDRDRIKRQVLTLSRGLAEVSQTHVVQFIHQSVKDFFVEKGLLALDGSATSTEAAGRAHFQFSKICIRYLAMEEVSQATSHEGEQFSFLRYATTSWVAHTKQWDARSISRADQEDILVLLNWPSNACIELWVRIYETVDRDSDDRPSHGTRLIHVVSRYGMAGLLTAALQKAGCVIGDLDAKDRDGRTPLLWAAANGHEAVVRLLLDTGKVDIDAKDTFGWTPLSWAAKKGHETVVRLLLDTGKVDIDAKDNFGWTPMLWAAANGHETVVRLLLD</sequence>
<dbReference type="SUPFAM" id="SSF48403">
    <property type="entry name" value="Ankyrin repeat"/>
    <property type="match status" value="1"/>
</dbReference>
<dbReference type="InterPro" id="IPR002110">
    <property type="entry name" value="Ankyrin_rpt"/>
</dbReference>